<sequence length="212" mass="24139">MNLKILFEDANLLVVDKEAWIDVEGVQKLLPEGYAPAHRLDKDTSGVLLVAKTPESLEFFRQQFKQRMVEKIYLCLAEGRIEQKQGEIETLLGRSPNDRRKQKVFLPGEPGTQGKREAVTKYKVAKRYAGYTFLEVKPKTGRKHQIRAHLSHLGHPVAGDKLYGFKNQKAPEGLKRQFLHAYSLCLTMPNGKKKEFTSPLPVELQKVLDDLA</sequence>
<dbReference type="SUPFAM" id="SSF55120">
    <property type="entry name" value="Pseudouridine synthase"/>
    <property type="match status" value="1"/>
</dbReference>
<dbReference type="PANTHER" id="PTHR21600">
    <property type="entry name" value="MITOCHONDRIAL RNA PSEUDOURIDINE SYNTHASE"/>
    <property type="match status" value="1"/>
</dbReference>
<evidence type="ECO:0000313" key="3">
    <source>
        <dbReference type="EMBL" id="OHA71316.1"/>
    </source>
</evidence>
<gene>
    <name evidence="3" type="ORF">A3D64_01485</name>
</gene>
<dbReference type="InterPro" id="IPR020103">
    <property type="entry name" value="PsdUridine_synth_cat_dom_sf"/>
</dbReference>
<dbReference type="InterPro" id="IPR050188">
    <property type="entry name" value="RluA_PseudoU_synthase"/>
</dbReference>
<dbReference type="EMBL" id="MHUB01000003">
    <property type="protein sequence ID" value="OHA71316.1"/>
    <property type="molecule type" value="Genomic_DNA"/>
</dbReference>
<dbReference type="GO" id="GO:0140098">
    <property type="term" value="F:catalytic activity, acting on RNA"/>
    <property type="evidence" value="ECO:0007669"/>
    <property type="project" value="UniProtKB-ARBA"/>
</dbReference>
<dbReference type="PROSITE" id="PS01129">
    <property type="entry name" value="PSI_RLU"/>
    <property type="match status" value="1"/>
</dbReference>
<accession>A0A1G2REP5</accession>
<dbReference type="GO" id="GO:0003723">
    <property type="term" value="F:RNA binding"/>
    <property type="evidence" value="ECO:0007669"/>
    <property type="project" value="InterPro"/>
</dbReference>
<evidence type="ECO:0000313" key="4">
    <source>
        <dbReference type="Proteomes" id="UP000178613"/>
    </source>
</evidence>
<comment type="similarity">
    <text evidence="1">Belongs to the pseudouridine synthase RluA family.</text>
</comment>
<dbReference type="GO" id="GO:0009982">
    <property type="term" value="F:pseudouridine synthase activity"/>
    <property type="evidence" value="ECO:0007669"/>
    <property type="project" value="InterPro"/>
</dbReference>
<comment type="caution">
    <text evidence="3">The sequence shown here is derived from an EMBL/GenBank/DDBJ whole genome shotgun (WGS) entry which is preliminary data.</text>
</comment>
<dbReference type="CDD" id="cd02869">
    <property type="entry name" value="PseudoU_synth_RluA_like"/>
    <property type="match status" value="1"/>
</dbReference>
<dbReference type="GO" id="GO:0000455">
    <property type="term" value="P:enzyme-directed rRNA pseudouridine synthesis"/>
    <property type="evidence" value="ECO:0007669"/>
    <property type="project" value="TreeGrafter"/>
</dbReference>
<dbReference type="InterPro" id="IPR006145">
    <property type="entry name" value="PsdUridine_synth_RsuA/RluA"/>
</dbReference>
<evidence type="ECO:0000256" key="1">
    <source>
        <dbReference type="ARBA" id="ARBA00010876"/>
    </source>
</evidence>
<name>A0A1G2REP5_9BACT</name>
<protein>
    <recommendedName>
        <fullName evidence="2">Pseudouridine synthase RsuA/RluA-like domain-containing protein</fullName>
    </recommendedName>
</protein>
<feature type="domain" description="Pseudouridine synthase RsuA/RluA-like" evidence="2">
    <location>
        <begin position="27"/>
        <end position="152"/>
    </location>
</feature>
<proteinExistence type="inferred from homology"/>
<organism evidence="3 4">
    <name type="scientific">Candidatus Wildermuthbacteria bacterium RIFCSPHIGHO2_02_FULL_49_9</name>
    <dbReference type="NCBI Taxonomy" id="1802456"/>
    <lineage>
        <taxon>Bacteria</taxon>
        <taxon>Candidatus Wildermuthiibacteriota</taxon>
    </lineage>
</organism>
<dbReference type="Gene3D" id="3.30.2350.10">
    <property type="entry name" value="Pseudouridine synthase"/>
    <property type="match status" value="1"/>
</dbReference>
<dbReference type="Pfam" id="PF00849">
    <property type="entry name" value="PseudoU_synth_2"/>
    <property type="match status" value="1"/>
</dbReference>
<dbReference type="PANTHER" id="PTHR21600:SF87">
    <property type="entry name" value="RNA PSEUDOURIDYLATE SYNTHASE DOMAIN-CONTAINING PROTEIN 1"/>
    <property type="match status" value="1"/>
</dbReference>
<dbReference type="InterPro" id="IPR006224">
    <property type="entry name" value="PsdUridine_synth_RluA-like_CS"/>
</dbReference>
<dbReference type="AlphaFoldDB" id="A0A1G2REP5"/>
<reference evidence="3 4" key="1">
    <citation type="journal article" date="2016" name="Nat. Commun.">
        <title>Thousands of microbial genomes shed light on interconnected biogeochemical processes in an aquifer system.</title>
        <authorList>
            <person name="Anantharaman K."/>
            <person name="Brown C.T."/>
            <person name="Hug L.A."/>
            <person name="Sharon I."/>
            <person name="Castelle C.J."/>
            <person name="Probst A.J."/>
            <person name="Thomas B.C."/>
            <person name="Singh A."/>
            <person name="Wilkins M.J."/>
            <person name="Karaoz U."/>
            <person name="Brodie E.L."/>
            <person name="Williams K.H."/>
            <person name="Hubbard S.S."/>
            <person name="Banfield J.F."/>
        </authorList>
    </citation>
    <scope>NUCLEOTIDE SEQUENCE [LARGE SCALE GENOMIC DNA]</scope>
</reference>
<evidence type="ECO:0000259" key="2">
    <source>
        <dbReference type="Pfam" id="PF00849"/>
    </source>
</evidence>
<dbReference type="Proteomes" id="UP000178613">
    <property type="component" value="Unassembled WGS sequence"/>
</dbReference>